<dbReference type="SUPFAM" id="SSF53335">
    <property type="entry name" value="S-adenosyl-L-methionine-dependent methyltransferases"/>
    <property type="match status" value="1"/>
</dbReference>
<dbReference type="GO" id="GO:0008168">
    <property type="term" value="F:methyltransferase activity"/>
    <property type="evidence" value="ECO:0007669"/>
    <property type="project" value="UniProtKB-KW"/>
</dbReference>
<dbReference type="CDD" id="cd02440">
    <property type="entry name" value="AdoMet_MTases"/>
    <property type="match status" value="1"/>
</dbReference>
<organism evidence="1 2">
    <name type="scientific">Alterirhizorhabdus solaris</name>
    <dbReference type="NCBI Taxonomy" id="2529389"/>
    <lineage>
        <taxon>Bacteria</taxon>
        <taxon>Pseudomonadati</taxon>
        <taxon>Pseudomonadota</taxon>
        <taxon>Alphaproteobacteria</taxon>
        <taxon>Sphingomonadales</taxon>
        <taxon>Rhizorhabdaceae</taxon>
        <taxon>Alterirhizorhabdus</taxon>
    </lineage>
</organism>
<dbReference type="AlphaFoldDB" id="A0A558R8C3"/>
<dbReference type="PANTHER" id="PTHR43861">
    <property type="entry name" value="TRANS-ACONITATE 2-METHYLTRANSFERASE-RELATED"/>
    <property type="match status" value="1"/>
</dbReference>
<evidence type="ECO:0000313" key="1">
    <source>
        <dbReference type="EMBL" id="TVV75645.1"/>
    </source>
</evidence>
<protein>
    <submittedName>
        <fullName evidence="1">Class I SAM-dependent methyltransferase</fullName>
    </submittedName>
</protein>
<keyword evidence="1" id="KW-0489">Methyltransferase</keyword>
<dbReference type="Pfam" id="PF13489">
    <property type="entry name" value="Methyltransf_23"/>
    <property type="match status" value="1"/>
</dbReference>
<keyword evidence="1" id="KW-0808">Transferase</keyword>
<dbReference type="GO" id="GO:0032259">
    <property type="term" value="P:methylation"/>
    <property type="evidence" value="ECO:0007669"/>
    <property type="project" value="UniProtKB-KW"/>
</dbReference>
<gene>
    <name evidence="1" type="ORF">FOY91_06520</name>
</gene>
<name>A0A558R8C3_9SPHN</name>
<proteinExistence type="predicted"/>
<dbReference type="RefSeq" id="WP_145149314.1">
    <property type="nucleotide sequence ID" value="NZ_VNIM01000018.1"/>
</dbReference>
<dbReference type="Gene3D" id="3.40.50.150">
    <property type="entry name" value="Vaccinia Virus protein VP39"/>
    <property type="match status" value="1"/>
</dbReference>
<reference evidence="1 2" key="1">
    <citation type="submission" date="2019-07" db="EMBL/GenBank/DDBJ databases">
        <title>Sphingomonas solaris sp. nov., isolated from a solar panel from Boston, Massachusetts.</title>
        <authorList>
            <person name="Tanner K."/>
            <person name="Pascual J."/>
            <person name="Mancuso C."/>
            <person name="Pereto J."/>
            <person name="Khalil A."/>
            <person name="Vilanova C."/>
        </authorList>
    </citation>
    <scope>NUCLEOTIDE SEQUENCE [LARGE SCALE GENOMIC DNA]</scope>
    <source>
        <strain evidence="1 2">R4DWN</strain>
    </source>
</reference>
<accession>A0A558R8C3</accession>
<comment type="caution">
    <text evidence="1">The sequence shown here is derived from an EMBL/GenBank/DDBJ whole genome shotgun (WGS) entry which is preliminary data.</text>
</comment>
<sequence>MDRETYDNMARIDGAHWWFVARRRIIDRLIRAQVPLKSDARILEMGCGTGSNIALLGQFGAVDAVEPDGPARALATARTGIEVKGGLLPDGVDLADGAYDMIAMLDVLEHIPDDGPALAALLPKLAPGGRIVVTVPAGPGLWSAHDTAHHHQRRYTAGSLREVFEANGYRVRHLTHFNTVLYPLVVAARAAGRLMKREGGDDAMPPAPVNAVLKALFGAERYWVPRRTLPFGVSLAIVAEPA</sequence>
<dbReference type="Proteomes" id="UP000318681">
    <property type="component" value="Unassembled WGS sequence"/>
</dbReference>
<dbReference type="OrthoDB" id="9810247at2"/>
<dbReference type="EMBL" id="VNIM01000018">
    <property type="protein sequence ID" value="TVV75645.1"/>
    <property type="molecule type" value="Genomic_DNA"/>
</dbReference>
<dbReference type="InterPro" id="IPR029063">
    <property type="entry name" value="SAM-dependent_MTases_sf"/>
</dbReference>
<evidence type="ECO:0000313" key="2">
    <source>
        <dbReference type="Proteomes" id="UP000318681"/>
    </source>
</evidence>
<keyword evidence="2" id="KW-1185">Reference proteome</keyword>